<dbReference type="Gene3D" id="3.30.565.10">
    <property type="entry name" value="Histidine kinase-like ATPase, C-terminal domain"/>
    <property type="match status" value="1"/>
</dbReference>
<comment type="caution">
    <text evidence="3">The sequence shown here is derived from an EMBL/GenBank/DDBJ whole genome shotgun (WGS) entry which is preliminary data.</text>
</comment>
<dbReference type="InterPro" id="IPR036890">
    <property type="entry name" value="HATPase_C_sf"/>
</dbReference>
<keyword evidence="1" id="KW-1133">Transmembrane helix</keyword>
<dbReference type="Pfam" id="PF06580">
    <property type="entry name" value="His_kinase"/>
    <property type="match status" value="1"/>
</dbReference>
<keyword evidence="1" id="KW-0812">Transmembrane</keyword>
<dbReference type="InterPro" id="IPR010559">
    <property type="entry name" value="Sig_transdc_His_kin_internal"/>
</dbReference>
<gene>
    <name evidence="3" type="ORF">GCM10023185_26240</name>
</gene>
<feature type="transmembrane region" description="Helical" evidence="1">
    <location>
        <begin position="44"/>
        <end position="64"/>
    </location>
</feature>
<keyword evidence="4" id="KW-1185">Reference proteome</keyword>
<dbReference type="PANTHER" id="PTHR34220">
    <property type="entry name" value="SENSOR HISTIDINE KINASE YPDA"/>
    <property type="match status" value="1"/>
</dbReference>
<evidence type="ECO:0000313" key="4">
    <source>
        <dbReference type="Proteomes" id="UP001501153"/>
    </source>
</evidence>
<dbReference type="InterPro" id="IPR050640">
    <property type="entry name" value="Bact_2-comp_sensor_kinase"/>
</dbReference>
<dbReference type="PANTHER" id="PTHR34220:SF7">
    <property type="entry name" value="SENSOR HISTIDINE KINASE YPDA"/>
    <property type="match status" value="1"/>
</dbReference>
<feature type="transmembrane region" description="Helical" evidence="1">
    <location>
        <begin position="142"/>
        <end position="159"/>
    </location>
</feature>
<keyword evidence="1" id="KW-0472">Membrane</keyword>
<evidence type="ECO:0000313" key="3">
    <source>
        <dbReference type="EMBL" id="GAA4359548.1"/>
    </source>
</evidence>
<reference evidence="4" key="1">
    <citation type="journal article" date="2019" name="Int. J. Syst. Evol. Microbiol.">
        <title>The Global Catalogue of Microorganisms (GCM) 10K type strain sequencing project: providing services to taxonomists for standard genome sequencing and annotation.</title>
        <authorList>
            <consortium name="The Broad Institute Genomics Platform"/>
            <consortium name="The Broad Institute Genome Sequencing Center for Infectious Disease"/>
            <person name="Wu L."/>
            <person name="Ma J."/>
        </authorList>
    </citation>
    <scope>NUCLEOTIDE SEQUENCE [LARGE SCALE GENOMIC DNA]</scope>
    <source>
        <strain evidence="4">JCM 17923</strain>
    </source>
</reference>
<dbReference type="EMBL" id="BAABGZ010000029">
    <property type="protein sequence ID" value="GAA4359548.1"/>
    <property type="molecule type" value="Genomic_DNA"/>
</dbReference>
<dbReference type="Proteomes" id="UP001501153">
    <property type="component" value="Unassembled WGS sequence"/>
</dbReference>
<protein>
    <recommendedName>
        <fullName evidence="2">Signal transduction histidine kinase internal region domain-containing protein</fullName>
    </recommendedName>
</protein>
<feature type="transmembrane region" description="Helical" evidence="1">
    <location>
        <begin position="15"/>
        <end position="32"/>
    </location>
</feature>
<proteinExistence type="predicted"/>
<feature type="transmembrane region" description="Helical" evidence="1">
    <location>
        <begin position="76"/>
        <end position="97"/>
    </location>
</feature>
<accession>A0ABP8IIJ6</accession>
<feature type="domain" description="Signal transduction histidine kinase internal region" evidence="2">
    <location>
        <begin position="180"/>
        <end position="256"/>
    </location>
</feature>
<sequence length="365" mass="40703">MNWSHHFRTVIRHRATRHVLAWIFIISTFNLLKEATPKGNLQVLGVPYSTLLLLIPAAVIYAHYALLTYVLERRRYLAYVLGLAAVLATGTGLLYAARDYGKLGTVQLEPGGDKPRIVPPDSGTQVGMGVGNKDKPAPWLESGANILFVLFASTVVRYLRRGIVSHIQMQELRALQLETELSLLKAQVNQHFLFNTLNNLYGLSLASPDQMPEALLQLAGLIRYQLDSSRQRTVTVGTEAEYLSNYIGLEKLRLRQNTQVEFTVDLPYPEQPLAPLLLLPLVENCFKHAIGPSGENSISIRLTQTDVGLSLRTHNSIPPHFRPAPSGLGLPNLRARLAQLYPNKRHQFMVQATDTSYTATLQLVL</sequence>
<name>A0ABP8IIJ6_9BACT</name>
<evidence type="ECO:0000256" key="1">
    <source>
        <dbReference type="SAM" id="Phobius"/>
    </source>
</evidence>
<organism evidence="3 4">
    <name type="scientific">Hymenobacter saemangeumensis</name>
    <dbReference type="NCBI Taxonomy" id="1084522"/>
    <lineage>
        <taxon>Bacteria</taxon>
        <taxon>Pseudomonadati</taxon>
        <taxon>Bacteroidota</taxon>
        <taxon>Cytophagia</taxon>
        <taxon>Cytophagales</taxon>
        <taxon>Hymenobacteraceae</taxon>
        <taxon>Hymenobacter</taxon>
    </lineage>
</organism>
<dbReference type="RefSeq" id="WP_345236517.1">
    <property type="nucleotide sequence ID" value="NZ_BAABGZ010000029.1"/>
</dbReference>
<evidence type="ECO:0000259" key="2">
    <source>
        <dbReference type="Pfam" id="PF06580"/>
    </source>
</evidence>